<dbReference type="SUPFAM" id="SSF53474">
    <property type="entry name" value="alpha/beta-Hydrolases"/>
    <property type="match status" value="1"/>
</dbReference>
<dbReference type="Gene3D" id="3.40.50.1820">
    <property type="entry name" value="alpha/beta hydrolase"/>
    <property type="match status" value="1"/>
</dbReference>
<keyword evidence="3" id="KW-1185">Reference proteome</keyword>
<dbReference type="PANTHER" id="PTHR43798">
    <property type="entry name" value="MONOACYLGLYCEROL LIPASE"/>
    <property type="match status" value="1"/>
</dbReference>
<dbReference type="AlphaFoldDB" id="A0A1N7LNP8"/>
<dbReference type="RefSeq" id="WP_076400134.1">
    <property type="nucleotide sequence ID" value="NZ_FTOA01000003.1"/>
</dbReference>
<dbReference type="Pfam" id="PF12697">
    <property type="entry name" value="Abhydrolase_6"/>
    <property type="match status" value="1"/>
</dbReference>
<name>A0A1N7LNP8_9PROT</name>
<dbReference type="EMBL" id="FTOA01000003">
    <property type="protein sequence ID" value="SIS75351.1"/>
    <property type="molecule type" value="Genomic_DNA"/>
</dbReference>
<reference evidence="2 3" key="1">
    <citation type="submission" date="2017-01" db="EMBL/GenBank/DDBJ databases">
        <authorList>
            <person name="Mah S.A."/>
            <person name="Swanson W.J."/>
            <person name="Moy G.W."/>
            <person name="Vacquier V.D."/>
        </authorList>
    </citation>
    <scope>NUCLEOTIDE SEQUENCE [LARGE SCALE GENOMIC DNA]</scope>
    <source>
        <strain evidence="2 3">DSM 11589</strain>
    </source>
</reference>
<evidence type="ECO:0000259" key="1">
    <source>
        <dbReference type="Pfam" id="PF12697"/>
    </source>
</evidence>
<accession>A0A1N7LNP8</accession>
<protein>
    <submittedName>
        <fullName evidence="2">Pimeloyl-ACP methyl ester carboxylesterase</fullName>
    </submittedName>
</protein>
<proteinExistence type="predicted"/>
<evidence type="ECO:0000313" key="3">
    <source>
        <dbReference type="Proteomes" id="UP000185678"/>
    </source>
</evidence>
<dbReference type="PRINTS" id="PR00111">
    <property type="entry name" value="ABHYDROLASE"/>
</dbReference>
<evidence type="ECO:0000313" key="2">
    <source>
        <dbReference type="EMBL" id="SIS75351.1"/>
    </source>
</evidence>
<dbReference type="InterPro" id="IPR050266">
    <property type="entry name" value="AB_hydrolase_sf"/>
</dbReference>
<dbReference type="OrthoDB" id="5491135at2"/>
<dbReference type="STRING" id="80876.SAMN05421779_103445"/>
<feature type="domain" description="AB hydrolase-1" evidence="1">
    <location>
        <begin position="44"/>
        <end position="224"/>
    </location>
</feature>
<dbReference type="InterPro" id="IPR029058">
    <property type="entry name" value="AB_hydrolase_fold"/>
</dbReference>
<organism evidence="2 3">
    <name type="scientific">Insolitispirillum peregrinum</name>
    <dbReference type="NCBI Taxonomy" id="80876"/>
    <lineage>
        <taxon>Bacteria</taxon>
        <taxon>Pseudomonadati</taxon>
        <taxon>Pseudomonadota</taxon>
        <taxon>Alphaproteobacteria</taxon>
        <taxon>Rhodospirillales</taxon>
        <taxon>Novispirillaceae</taxon>
        <taxon>Insolitispirillum</taxon>
    </lineage>
</organism>
<dbReference type="PANTHER" id="PTHR43798:SF29">
    <property type="entry name" value="AB HYDROLASE-1 DOMAIN-CONTAINING PROTEIN"/>
    <property type="match status" value="1"/>
</dbReference>
<dbReference type="InterPro" id="IPR000073">
    <property type="entry name" value="AB_hydrolase_1"/>
</dbReference>
<sequence>MSLPTVVLVPGLLTDDDLFAAQISGLADCATIIIADTTQDDSISGMARRLLDSVEGPFALAGLSMGGYVAQEVMRQAPHRVTRLALLDTNARADRPEQSDQRRALVAQAQSGSMAQIADQLLPVLVHPDRLHDDALTHRVRAMAERVGLAAFARQQQAILSRVDGRADLARITVPTLCLCGRQDALTPPKVHQEMVDALPAGVLVEVDDCGHLSTMEQPHAVTALFRYWLQR</sequence>
<dbReference type="Proteomes" id="UP000185678">
    <property type="component" value="Unassembled WGS sequence"/>
</dbReference>
<gene>
    <name evidence="2" type="ORF">SAMN05421779_103445</name>
</gene>